<proteinExistence type="predicted"/>
<feature type="region of interest" description="Disordered" evidence="1">
    <location>
        <begin position="233"/>
        <end position="254"/>
    </location>
</feature>
<keyword evidence="2" id="KW-0472">Membrane</keyword>
<organism evidence="3 4">
    <name type="scientific">Actinokineospora auranticolor</name>
    <dbReference type="NCBI Taxonomy" id="155976"/>
    <lineage>
        <taxon>Bacteria</taxon>
        <taxon>Bacillati</taxon>
        <taxon>Actinomycetota</taxon>
        <taxon>Actinomycetes</taxon>
        <taxon>Pseudonocardiales</taxon>
        <taxon>Pseudonocardiaceae</taxon>
        <taxon>Actinokineospora</taxon>
    </lineage>
</organism>
<protein>
    <submittedName>
        <fullName evidence="3">Uncharacterized protein</fullName>
    </submittedName>
</protein>
<feature type="region of interest" description="Disordered" evidence="1">
    <location>
        <begin position="106"/>
        <end position="207"/>
    </location>
</feature>
<evidence type="ECO:0000313" key="3">
    <source>
        <dbReference type="EMBL" id="PPK66229.1"/>
    </source>
</evidence>
<feature type="transmembrane region" description="Helical" evidence="2">
    <location>
        <begin position="9"/>
        <end position="31"/>
    </location>
</feature>
<name>A0A2S6GLW3_9PSEU</name>
<gene>
    <name evidence="3" type="ORF">CLV40_111193</name>
</gene>
<dbReference type="Proteomes" id="UP000239203">
    <property type="component" value="Unassembled WGS sequence"/>
</dbReference>
<dbReference type="AlphaFoldDB" id="A0A2S6GLW3"/>
<keyword evidence="2" id="KW-0812">Transmembrane</keyword>
<feature type="compositionally biased region" description="Polar residues" evidence="1">
    <location>
        <begin position="118"/>
        <end position="129"/>
    </location>
</feature>
<evidence type="ECO:0000256" key="1">
    <source>
        <dbReference type="SAM" id="MobiDB-lite"/>
    </source>
</evidence>
<sequence length="254" mass="26581">MAPPSTRAVVTAVVGVVVVVGGLLALLWLLVDGGTVRANAQVELARIGVTALLGPGVLFGLYLAWRRQRSTEIGLAQKERDQADVARAYALQREIFDTTRQHRKRVAAATEADAPVLPTSTPRRSSNLAPTKPSCGWVGFTPLDASPRTTPSSGRPRPTRPPSGKARPCATVTPVVRRRLPSASSNAAGPVRSPTSPPRWASRASAPPSGAIVIAVSARPGWSTASALRAGTVRGRPAASPWKTVTARGSCPDE</sequence>
<feature type="transmembrane region" description="Helical" evidence="2">
    <location>
        <begin position="43"/>
        <end position="65"/>
    </location>
</feature>
<feature type="compositionally biased region" description="Low complexity" evidence="1">
    <location>
        <begin position="192"/>
        <end position="207"/>
    </location>
</feature>
<evidence type="ECO:0000256" key="2">
    <source>
        <dbReference type="SAM" id="Phobius"/>
    </source>
</evidence>
<comment type="caution">
    <text evidence="3">The sequence shown here is derived from an EMBL/GenBank/DDBJ whole genome shotgun (WGS) entry which is preliminary data.</text>
</comment>
<accession>A0A2S6GLW3</accession>
<reference evidence="3 4" key="1">
    <citation type="submission" date="2018-02" db="EMBL/GenBank/DDBJ databases">
        <title>Genomic Encyclopedia of Archaeal and Bacterial Type Strains, Phase II (KMG-II): from individual species to whole genera.</title>
        <authorList>
            <person name="Goeker M."/>
        </authorList>
    </citation>
    <scope>NUCLEOTIDE SEQUENCE [LARGE SCALE GENOMIC DNA]</scope>
    <source>
        <strain evidence="3 4">YU 961-1</strain>
    </source>
</reference>
<keyword evidence="2" id="KW-1133">Transmembrane helix</keyword>
<feature type="compositionally biased region" description="Low complexity" evidence="1">
    <location>
        <begin position="146"/>
        <end position="156"/>
    </location>
</feature>
<keyword evidence="4" id="KW-1185">Reference proteome</keyword>
<dbReference type="EMBL" id="PTIX01000011">
    <property type="protein sequence ID" value="PPK66229.1"/>
    <property type="molecule type" value="Genomic_DNA"/>
</dbReference>
<evidence type="ECO:0000313" key="4">
    <source>
        <dbReference type="Proteomes" id="UP000239203"/>
    </source>
</evidence>